<protein>
    <submittedName>
        <fullName evidence="2">Uncharacterized protein</fullName>
    </submittedName>
</protein>
<comment type="caution">
    <text evidence="2">The sequence shown here is derived from an EMBL/GenBank/DDBJ whole genome shotgun (WGS) entry which is preliminary data.</text>
</comment>
<name>A0A151AT00_9FIRM</name>
<keyword evidence="3" id="KW-1185">Reference proteome</keyword>
<organism evidence="2 3">
    <name type="scientific">Moorella mulderi DSM 14980</name>
    <dbReference type="NCBI Taxonomy" id="1122241"/>
    <lineage>
        <taxon>Bacteria</taxon>
        <taxon>Bacillati</taxon>
        <taxon>Bacillota</taxon>
        <taxon>Clostridia</taxon>
        <taxon>Neomoorellales</taxon>
        <taxon>Neomoorellaceae</taxon>
        <taxon>Neomoorella</taxon>
    </lineage>
</organism>
<dbReference type="AlphaFoldDB" id="A0A151AT00"/>
<feature type="compositionally biased region" description="Low complexity" evidence="1">
    <location>
        <begin position="1"/>
        <end position="19"/>
    </location>
</feature>
<dbReference type="PATRIC" id="fig|1122241.3.peg.3114"/>
<dbReference type="EMBL" id="LTBC01000022">
    <property type="protein sequence ID" value="KYH30703.1"/>
    <property type="molecule type" value="Genomic_DNA"/>
</dbReference>
<dbReference type="Proteomes" id="UP000075670">
    <property type="component" value="Unassembled WGS sequence"/>
</dbReference>
<proteinExistence type="predicted"/>
<evidence type="ECO:0000313" key="3">
    <source>
        <dbReference type="Proteomes" id="UP000075670"/>
    </source>
</evidence>
<evidence type="ECO:0000313" key="2">
    <source>
        <dbReference type="EMBL" id="KYH30703.1"/>
    </source>
</evidence>
<evidence type="ECO:0000256" key="1">
    <source>
        <dbReference type="SAM" id="MobiDB-lite"/>
    </source>
</evidence>
<feature type="region of interest" description="Disordered" evidence="1">
    <location>
        <begin position="1"/>
        <end position="21"/>
    </location>
</feature>
<sequence>MLFPAAGHPAASPGGSSHPQASWETLADSSKVYGFWQDSGGYRFLIECDPATGQMTGFAYLNSGKYVEQEVQVLDGYDQIQYIDTDQPKRYLYPPIIIPATMYRGRSLPIRNMGQDPYPVGYPYGDTITEDWRPVIIPLLNKNDWPVTLRVHAFLSGDDWTGDVTIGPYDTKWVMLKLPANARAGGYNPYETAYIFVHAQVVENYDPYAPERYKHNPPADDGDVVAMYADIQGLEFSGPQWVETENIKVFDLEPAFKEVLRWVPDDPNNWRIGHPEYDVVPGYRWVDKTVGYPIGVVDGEVSSELATQEDIDQLKAVGDGPGYPYYKFEGVTLKRTSTEVLDKWRKPGGYWYYVYRYHYKARIPIRNYSNYWVTIKDLSIACSGSKNPEVIGRISGTIPPGETRDFYCEFYRDTHYKNWRGEWVLNKDFSPRVKAGSIWNGIGGLLYPQILDAEVTLSAVAGGSYCNNKYQSEYEPSIPLNMFKFERVMTPAELARYANYNTSIRENITYFLAGHPELMRVTGRCNYRSQIFDD</sequence>
<accession>A0A151AT00</accession>
<reference evidence="2 3" key="1">
    <citation type="submission" date="2016-02" db="EMBL/GenBank/DDBJ databases">
        <title>Genome sequence of Moorella mulderi DSM 14980.</title>
        <authorList>
            <person name="Poehlein A."/>
            <person name="Daniel R."/>
        </authorList>
    </citation>
    <scope>NUCLEOTIDE SEQUENCE [LARGE SCALE GENOMIC DNA]</scope>
    <source>
        <strain evidence="2 3">DSM 14980</strain>
    </source>
</reference>
<gene>
    <name evidence="2" type="ORF">MOMUL_29250</name>
</gene>